<dbReference type="PANTHER" id="PTHR30204:SF90">
    <property type="entry name" value="HTH-TYPE TRANSCRIPTIONAL ACTIVATOR MTA"/>
    <property type="match status" value="1"/>
</dbReference>
<dbReference type="CDD" id="cd01106">
    <property type="entry name" value="HTH_TipAL-Mta"/>
    <property type="match status" value="1"/>
</dbReference>
<evidence type="ECO:0000259" key="5">
    <source>
        <dbReference type="PROSITE" id="PS50937"/>
    </source>
</evidence>
<dbReference type="Proteomes" id="UP000028981">
    <property type="component" value="Unassembled WGS sequence"/>
</dbReference>
<evidence type="ECO:0000313" key="7">
    <source>
        <dbReference type="Proteomes" id="UP000028981"/>
    </source>
</evidence>
<evidence type="ECO:0000256" key="1">
    <source>
        <dbReference type="ARBA" id="ARBA00023015"/>
    </source>
</evidence>
<dbReference type="Pfam" id="PF13411">
    <property type="entry name" value="MerR_1"/>
    <property type="match status" value="1"/>
</dbReference>
<comment type="caution">
    <text evidence="6">The sequence shown here is derived from an EMBL/GenBank/DDBJ whole genome shotgun (WGS) entry which is preliminary data.</text>
</comment>
<dbReference type="InterPro" id="IPR009061">
    <property type="entry name" value="DNA-bd_dom_put_sf"/>
</dbReference>
<dbReference type="PANTHER" id="PTHR30204">
    <property type="entry name" value="REDOX-CYCLING DRUG-SENSING TRANSCRIPTIONAL ACTIVATOR SOXR"/>
    <property type="match status" value="1"/>
</dbReference>
<accession>A0A087M1N4</accession>
<keyword evidence="2" id="KW-0238">DNA-binding</keyword>
<evidence type="ECO:0000256" key="4">
    <source>
        <dbReference type="ARBA" id="ARBA00023163"/>
    </source>
</evidence>
<dbReference type="GO" id="GO:0003677">
    <property type="term" value="F:DNA binding"/>
    <property type="evidence" value="ECO:0007669"/>
    <property type="project" value="UniProtKB-KW"/>
</dbReference>
<dbReference type="Gene3D" id="1.10.490.50">
    <property type="entry name" value="Antibiotic binding domain of TipA-like multidrug resistance regulators"/>
    <property type="match status" value="1"/>
</dbReference>
<dbReference type="Gene3D" id="1.10.1660.10">
    <property type="match status" value="1"/>
</dbReference>
<keyword evidence="1" id="KW-0805">Transcription regulation</keyword>
<dbReference type="InterPro" id="IPR000551">
    <property type="entry name" value="MerR-type_HTH_dom"/>
</dbReference>
<protein>
    <submittedName>
        <fullName evidence="6">MerR family transcriptional regulator</fullName>
    </submittedName>
</protein>
<dbReference type="RefSeq" id="WP_035083160.1">
    <property type="nucleotide sequence ID" value="NZ_JQGC01000010.1"/>
</dbReference>
<evidence type="ECO:0000313" key="6">
    <source>
        <dbReference type="EMBL" id="KFL30787.1"/>
    </source>
</evidence>
<dbReference type="AlphaFoldDB" id="A0A087M1N4"/>
<dbReference type="InterPro" id="IPR012925">
    <property type="entry name" value="TipAS_dom"/>
</dbReference>
<dbReference type="OrthoDB" id="9802944at2"/>
<dbReference type="STRING" id="46914.JP75_12370"/>
<proteinExistence type="predicted"/>
<dbReference type="SUPFAM" id="SSF89082">
    <property type="entry name" value="Antibiotic binding domain of TipA-like multidrug resistance regulators"/>
    <property type="match status" value="1"/>
</dbReference>
<dbReference type="SUPFAM" id="SSF46955">
    <property type="entry name" value="Putative DNA-binding domain"/>
    <property type="match status" value="1"/>
</dbReference>
<evidence type="ECO:0000256" key="2">
    <source>
        <dbReference type="ARBA" id="ARBA00023125"/>
    </source>
</evidence>
<dbReference type="PRINTS" id="PR00040">
    <property type="entry name" value="HTHMERR"/>
</dbReference>
<dbReference type="PROSITE" id="PS50937">
    <property type="entry name" value="HTH_MERR_2"/>
    <property type="match status" value="1"/>
</dbReference>
<dbReference type="SMART" id="SM00422">
    <property type="entry name" value="HTH_MERR"/>
    <property type="match status" value="1"/>
</dbReference>
<keyword evidence="7" id="KW-1185">Reference proteome</keyword>
<evidence type="ECO:0000256" key="3">
    <source>
        <dbReference type="ARBA" id="ARBA00023159"/>
    </source>
</evidence>
<reference evidence="6 7" key="1">
    <citation type="submission" date="2014-08" db="EMBL/GenBank/DDBJ databases">
        <authorList>
            <person name="Hassan Y.I."/>
            <person name="Lepp D."/>
            <person name="Zhou T."/>
        </authorList>
    </citation>
    <scope>NUCLEOTIDE SEQUENCE [LARGE SCALE GENOMIC DNA]</scope>
    <source>
        <strain evidence="6 7">IFO13584</strain>
    </source>
</reference>
<sequence length="256" mass="29417">MKTYTVQRLAALAGVSVRTLHHYDEIGLLKPAFTGENRYRYYGEEELLRLQQILIHRALDIPLAEIAAILDAPGFDRLAVLREQRDRLESEAQRFAGMVRTIDRTIVRLEGETAMQDNELYFGLIAPERQAEYETWLVERFGGDMEARIVRGRKAMGDMSEAERAEMMAELQRVEEALAEGFRRGLPPQATALDPAIEAHREWVASAWGRECTPEAYVGLADVYEHPDFRKRYETIEPGFAEFLVTAMRAWARRQL</sequence>
<feature type="domain" description="HTH merR-type" evidence="5">
    <location>
        <begin position="3"/>
        <end position="72"/>
    </location>
</feature>
<dbReference type="InterPro" id="IPR047057">
    <property type="entry name" value="MerR_fam"/>
</dbReference>
<dbReference type="EMBL" id="JQGC01000010">
    <property type="protein sequence ID" value="KFL30787.1"/>
    <property type="molecule type" value="Genomic_DNA"/>
</dbReference>
<organism evidence="6 7">
    <name type="scientific">Devosia riboflavina</name>
    <dbReference type="NCBI Taxonomy" id="46914"/>
    <lineage>
        <taxon>Bacteria</taxon>
        <taxon>Pseudomonadati</taxon>
        <taxon>Pseudomonadota</taxon>
        <taxon>Alphaproteobacteria</taxon>
        <taxon>Hyphomicrobiales</taxon>
        <taxon>Devosiaceae</taxon>
        <taxon>Devosia</taxon>
    </lineage>
</organism>
<keyword evidence="4" id="KW-0804">Transcription</keyword>
<dbReference type="InterPro" id="IPR036244">
    <property type="entry name" value="TipA-like_antibiotic-bd"/>
</dbReference>
<keyword evidence="3" id="KW-0010">Activator</keyword>
<dbReference type="GO" id="GO:0003700">
    <property type="term" value="F:DNA-binding transcription factor activity"/>
    <property type="evidence" value="ECO:0007669"/>
    <property type="project" value="InterPro"/>
</dbReference>
<name>A0A087M1N4_9HYPH</name>
<gene>
    <name evidence="6" type="ORF">JP75_12370</name>
</gene>
<dbReference type="Pfam" id="PF07739">
    <property type="entry name" value="TipAS"/>
    <property type="match status" value="1"/>
</dbReference>